<evidence type="ECO:0000313" key="2">
    <source>
        <dbReference type="EMBL" id="GAG15970.1"/>
    </source>
</evidence>
<dbReference type="EMBL" id="BARS01035194">
    <property type="protein sequence ID" value="GAG15970.1"/>
    <property type="molecule type" value="Genomic_DNA"/>
</dbReference>
<dbReference type="InterPro" id="IPR036116">
    <property type="entry name" value="FN3_sf"/>
</dbReference>
<proteinExistence type="predicted"/>
<protein>
    <recommendedName>
        <fullName evidence="3">Fibronectin type-III domain-containing protein</fullName>
    </recommendedName>
</protein>
<gene>
    <name evidence="2" type="ORF">S01H1_54263</name>
</gene>
<feature type="non-terminal residue" evidence="2">
    <location>
        <position position="1"/>
    </location>
</feature>
<feature type="region of interest" description="Disordered" evidence="1">
    <location>
        <begin position="1"/>
        <end position="37"/>
    </location>
</feature>
<organism evidence="2">
    <name type="scientific">marine sediment metagenome</name>
    <dbReference type="NCBI Taxonomy" id="412755"/>
    <lineage>
        <taxon>unclassified sequences</taxon>
        <taxon>metagenomes</taxon>
        <taxon>ecological metagenomes</taxon>
    </lineage>
</organism>
<sequence>ETSGWNATGSNTVSLATNNTAPAFSSESPGNGTSGQDLSFTWSTTISDYDGHSFNWTIECNNTGSSSANGVANGTKSLSLSDLSYVTTYTIWVNATDSYEWTRESFTFSTRSESAPSLPVSFTATTDGRFVIELSWSNGVNTSYTWVENSTTETWARGEGTFLYNDTGTSTNLTGLDAGSLRYFQAWTWNVTDNSWNSSYVSANATTDSNSAPSLSSESPVDDVSNVEITQATVTIDIVDADGDTFNWTIEGENITND</sequence>
<reference evidence="2" key="1">
    <citation type="journal article" date="2014" name="Front. Microbiol.">
        <title>High frequency of phylogenetically diverse reductive dehalogenase-homologous genes in deep subseafloor sedimentary metagenomes.</title>
        <authorList>
            <person name="Kawai M."/>
            <person name="Futagami T."/>
            <person name="Toyoda A."/>
            <person name="Takaki Y."/>
            <person name="Nishi S."/>
            <person name="Hori S."/>
            <person name="Arai W."/>
            <person name="Tsubouchi T."/>
            <person name="Morono Y."/>
            <person name="Uchiyama I."/>
            <person name="Ito T."/>
            <person name="Fujiyama A."/>
            <person name="Inagaki F."/>
            <person name="Takami H."/>
        </authorList>
    </citation>
    <scope>NUCLEOTIDE SEQUENCE</scope>
    <source>
        <strain evidence="2">Expedition CK06-06</strain>
    </source>
</reference>
<evidence type="ECO:0000256" key="1">
    <source>
        <dbReference type="SAM" id="MobiDB-lite"/>
    </source>
</evidence>
<comment type="caution">
    <text evidence="2">The sequence shown here is derived from an EMBL/GenBank/DDBJ whole genome shotgun (WGS) entry which is preliminary data.</text>
</comment>
<dbReference type="AlphaFoldDB" id="X0VCE4"/>
<accession>X0VCE4</accession>
<dbReference type="SUPFAM" id="SSF49265">
    <property type="entry name" value="Fibronectin type III"/>
    <property type="match status" value="1"/>
</dbReference>
<name>X0VCE4_9ZZZZ</name>
<evidence type="ECO:0008006" key="3">
    <source>
        <dbReference type="Google" id="ProtNLM"/>
    </source>
</evidence>
<feature type="non-terminal residue" evidence="2">
    <location>
        <position position="258"/>
    </location>
</feature>